<dbReference type="Proteomes" id="UP001231370">
    <property type="component" value="Unassembled WGS sequence"/>
</dbReference>
<dbReference type="Gene3D" id="3.50.50.60">
    <property type="entry name" value="FAD/NAD(P)-binding domain"/>
    <property type="match status" value="2"/>
</dbReference>
<organism evidence="2 3">
    <name type="scientific">Roseofilum halophilum BLCC-M91</name>
    <dbReference type="NCBI Taxonomy" id="3022259"/>
    <lineage>
        <taxon>Bacteria</taxon>
        <taxon>Bacillati</taxon>
        <taxon>Cyanobacteriota</taxon>
        <taxon>Cyanophyceae</taxon>
        <taxon>Desertifilales</taxon>
        <taxon>Desertifilaceae</taxon>
        <taxon>Roseofilum</taxon>
        <taxon>Roseofilum halophilum</taxon>
    </lineage>
</organism>
<dbReference type="RefSeq" id="WP_283762569.1">
    <property type="nucleotide sequence ID" value="NZ_JAQPOK010000081.1"/>
</dbReference>
<evidence type="ECO:0000256" key="1">
    <source>
        <dbReference type="ARBA" id="ARBA00038396"/>
    </source>
</evidence>
<dbReference type="InterPro" id="IPR036188">
    <property type="entry name" value="FAD/NAD-bd_sf"/>
</dbReference>
<reference evidence="2 3" key="1">
    <citation type="submission" date="2023-01" db="EMBL/GenBank/DDBJ databases">
        <title>Novel diversity within Roseofilum (Cyanobacteria; Desertifilaceae) from marine benthic mats with descriptions of four novel species.</title>
        <authorList>
            <person name="Wang Y."/>
            <person name="Berthold D.E."/>
            <person name="Hu J."/>
            <person name="Lefler F.W."/>
            <person name="Laughinghouse H.D. IV."/>
        </authorList>
    </citation>
    <scope>NUCLEOTIDE SEQUENCE [LARGE SCALE GENOMIC DNA]</scope>
    <source>
        <strain evidence="2 3">BLCC-M91</strain>
    </source>
</reference>
<dbReference type="Pfam" id="PF04820">
    <property type="entry name" value="Trp_halogenase"/>
    <property type="match status" value="2"/>
</dbReference>
<dbReference type="InterPro" id="IPR006905">
    <property type="entry name" value="Flavin_halogenase"/>
</dbReference>
<dbReference type="SUPFAM" id="SSF51905">
    <property type="entry name" value="FAD/NAD(P)-binding domain"/>
    <property type="match status" value="1"/>
</dbReference>
<evidence type="ECO:0000313" key="2">
    <source>
        <dbReference type="EMBL" id="MDJ1179257.1"/>
    </source>
</evidence>
<dbReference type="PANTHER" id="PTHR43747:SF4">
    <property type="entry name" value="FLAVIN-DEPENDENT TRYPTOPHAN HALOGENASE"/>
    <property type="match status" value="1"/>
</dbReference>
<name>A0ABT7BKG3_9CYAN</name>
<comment type="caution">
    <text evidence="2">The sequence shown here is derived from an EMBL/GenBank/DDBJ whole genome shotgun (WGS) entry which is preliminary data.</text>
</comment>
<gene>
    <name evidence="2" type="ORF">PJF56_10310</name>
</gene>
<dbReference type="EMBL" id="JAQPOK010000081">
    <property type="protein sequence ID" value="MDJ1179257.1"/>
    <property type="molecule type" value="Genomic_DNA"/>
</dbReference>
<comment type="similarity">
    <text evidence="1">Belongs to the flavin-dependent halogenase family. Bacterial tryptophan halogenase subfamily.</text>
</comment>
<keyword evidence="3" id="KW-1185">Reference proteome</keyword>
<proteinExistence type="inferred from homology"/>
<accession>A0ABT7BKG3</accession>
<protein>
    <submittedName>
        <fullName evidence="2">Tryptophan 7-halogenase</fullName>
    </submittedName>
</protein>
<sequence>MKIAVIGGGTAGFVAAAHLSKYFPTFDLYHIYDPNIPIIGVGEGTTAIFRDWLQEVTGLSDLELVEQCFMTRKYGIKFENWGRQNQTFFHHFCPLREEYAYHLSSEEIVKLLGKYVSATSIHKKVIALESDGMVAKIELSDRTHLDVDFVIDARGLPKTLGDEHIKVNIIPTNAALVRQCPAIPGGIVDLQINGHQLEYNSATRAIARPHGWIFMIPLTHRTSYGYIYNHLITPIEDIKEDFDRFLESEGVTSVAKERQLKFPNFTCRSFFDGAVFRIGNTASFLEPLEATAIVWILIFMRSLSVWPLRQLVLKHQKPKLKPDNLQRFNQILFNHLMRTSLFIGWHYSMGSRFESEFWKFAQSNYQTELKKFDNAQLLDEFEQFCQLGKNLPHPLTQHQEFVVAASQQCEDQDINFSMFTTSGFAEMGYGIGYF</sequence>
<dbReference type="PANTHER" id="PTHR43747">
    <property type="entry name" value="FAD-BINDING PROTEIN"/>
    <property type="match status" value="1"/>
</dbReference>
<evidence type="ECO:0000313" key="3">
    <source>
        <dbReference type="Proteomes" id="UP001231370"/>
    </source>
</evidence>
<dbReference type="InterPro" id="IPR050816">
    <property type="entry name" value="Flavin-dep_Halogenase_NPB"/>
</dbReference>